<gene>
    <name evidence="1" type="ORF">BB558_001796</name>
</gene>
<evidence type="ECO:0008006" key="3">
    <source>
        <dbReference type="Google" id="ProtNLM"/>
    </source>
</evidence>
<evidence type="ECO:0000313" key="1">
    <source>
        <dbReference type="EMBL" id="PWA02071.1"/>
    </source>
</evidence>
<accession>A0A2U1JAE2</accession>
<name>A0A2U1JAE2_SMIAN</name>
<reference evidence="1 2" key="1">
    <citation type="journal article" date="2018" name="MBio">
        <title>Comparative Genomics Reveals the Core Gene Toolbox for the Fungus-Insect Symbiosis.</title>
        <authorList>
            <person name="Wang Y."/>
            <person name="Stata M."/>
            <person name="Wang W."/>
            <person name="Stajich J.E."/>
            <person name="White M.M."/>
            <person name="Moncalvo J.M."/>
        </authorList>
    </citation>
    <scope>NUCLEOTIDE SEQUENCE [LARGE SCALE GENOMIC DNA]</scope>
    <source>
        <strain evidence="1 2">AUS-126-30</strain>
    </source>
</reference>
<organism evidence="1 2">
    <name type="scientific">Smittium angustum</name>
    <dbReference type="NCBI Taxonomy" id="133377"/>
    <lineage>
        <taxon>Eukaryota</taxon>
        <taxon>Fungi</taxon>
        <taxon>Fungi incertae sedis</taxon>
        <taxon>Zoopagomycota</taxon>
        <taxon>Kickxellomycotina</taxon>
        <taxon>Harpellomycetes</taxon>
        <taxon>Harpellales</taxon>
        <taxon>Legeriomycetaceae</taxon>
        <taxon>Smittium</taxon>
    </lineage>
</organism>
<keyword evidence="2" id="KW-1185">Reference proteome</keyword>
<sequence length="172" mass="19617">MGMRMRTSSATGFSPHFLMFGTNSRIPNDPISENPLSKAIRELELDRINIFREKLRSEAKSSNTVPQFKTNSLVMVLDSNLRKGAIKPKIMPRYVGPFKVISKGEHNVYILEDEEGQRHTIHASRIINFHSRGFIQSGECQVENSNRKAIMKHSANIEGQDKGTEMTQPFKW</sequence>
<comment type="caution">
    <text evidence="1">The sequence shown here is derived from an EMBL/GenBank/DDBJ whole genome shotgun (WGS) entry which is preliminary data.</text>
</comment>
<dbReference type="Proteomes" id="UP000245591">
    <property type="component" value="Unassembled WGS sequence"/>
</dbReference>
<evidence type="ECO:0000313" key="2">
    <source>
        <dbReference type="Proteomes" id="UP000245591"/>
    </source>
</evidence>
<proteinExistence type="predicted"/>
<protein>
    <recommendedName>
        <fullName evidence="3">Integrase zinc-binding domain-containing protein</fullName>
    </recommendedName>
</protein>
<dbReference type="EMBL" id="MBFU01000108">
    <property type="protein sequence ID" value="PWA02071.1"/>
    <property type="molecule type" value="Genomic_DNA"/>
</dbReference>
<dbReference type="AlphaFoldDB" id="A0A2U1JAE2"/>